<dbReference type="AlphaFoldDB" id="A5E2H1"/>
<dbReference type="VEuPathDB" id="FungiDB:LELG_03808"/>
<keyword evidence="1" id="KW-0496">Mitochondrion</keyword>
<dbReference type="InParanoid" id="A5E2H1"/>
<dbReference type="OrthoDB" id="2210at2759"/>
<name>A5E2H1_LODEL</name>
<dbReference type="PIRSF" id="PIRSF037706">
    <property type="entry name" value="MRP10"/>
    <property type="match status" value="1"/>
</dbReference>
<dbReference type="HOGENOM" id="CLU_162186_0_0_1"/>
<dbReference type="InterPro" id="IPR017264">
    <property type="entry name" value="Ribosomal_mS37_fun"/>
</dbReference>
<reference evidence="2 3" key="1">
    <citation type="journal article" date="2009" name="Nature">
        <title>Evolution of pathogenicity and sexual reproduction in eight Candida genomes.</title>
        <authorList>
            <person name="Butler G."/>
            <person name="Rasmussen M.D."/>
            <person name="Lin M.F."/>
            <person name="Santos M.A."/>
            <person name="Sakthikumar S."/>
            <person name="Munro C.A."/>
            <person name="Rheinbay E."/>
            <person name="Grabherr M."/>
            <person name="Forche A."/>
            <person name="Reedy J.L."/>
            <person name="Agrafioti I."/>
            <person name="Arnaud M.B."/>
            <person name="Bates S."/>
            <person name="Brown A.J."/>
            <person name="Brunke S."/>
            <person name="Costanzo M.C."/>
            <person name="Fitzpatrick D.A."/>
            <person name="de Groot P.W."/>
            <person name="Harris D."/>
            <person name="Hoyer L.L."/>
            <person name="Hube B."/>
            <person name="Klis F.M."/>
            <person name="Kodira C."/>
            <person name="Lennard N."/>
            <person name="Logue M.E."/>
            <person name="Martin R."/>
            <person name="Neiman A.M."/>
            <person name="Nikolaou E."/>
            <person name="Quail M.A."/>
            <person name="Quinn J."/>
            <person name="Santos M.C."/>
            <person name="Schmitzberger F.F."/>
            <person name="Sherlock G."/>
            <person name="Shah P."/>
            <person name="Silverstein K.A."/>
            <person name="Skrzypek M.S."/>
            <person name="Soll D."/>
            <person name="Staggs R."/>
            <person name="Stansfield I."/>
            <person name="Stumpf M.P."/>
            <person name="Sudbery P.E."/>
            <person name="Srikantha T."/>
            <person name="Zeng Q."/>
            <person name="Berman J."/>
            <person name="Berriman M."/>
            <person name="Heitman J."/>
            <person name="Gow N.A."/>
            <person name="Lorenz M.C."/>
            <person name="Birren B.W."/>
            <person name="Kellis M."/>
            <person name="Cuomo C.A."/>
        </authorList>
    </citation>
    <scope>NUCLEOTIDE SEQUENCE [LARGE SCALE GENOMIC DNA]</scope>
    <source>
        <strain evidence="3">ATCC 11503 / BCRC 21390 / CBS 2605 / JCM 1781 / NBRC 1676 / NRRL YB-4239</strain>
    </source>
</reference>
<comment type="similarity">
    <text evidence="1">Belongs to the mitochondrion-specific ribosomal protein mS37 family.</text>
</comment>
<evidence type="ECO:0000313" key="3">
    <source>
        <dbReference type="Proteomes" id="UP000001996"/>
    </source>
</evidence>
<dbReference type="PANTHER" id="PTHR28066:SF1">
    <property type="entry name" value="SMALL RIBOSOMAL SUBUNIT PROTEIN MS37"/>
    <property type="match status" value="1"/>
</dbReference>
<dbReference type="EMBL" id="CH981528">
    <property type="protein sequence ID" value="EDK45629.1"/>
    <property type="molecule type" value="Genomic_DNA"/>
</dbReference>
<accession>A5E2H1</accession>
<dbReference type="OMA" id="INYHAAR"/>
<sequence length="95" mass="10669">MAFKKVGPPPKSLPPLPRLRVRKPILSQSSNSCMVLMSSLLNCWASNGEGSQACLSFANDLKYCMENQQSLKVERSTINYHAQRLYPKLKGKKLD</sequence>
<organism evidence="2 3">
    <name type="scientific">Lodderomyces elongisporus (strain ATCC 11503 / CBS 2605 / JCM 1781 / NBRC 1676 / NRRL YB-4239)</name>
    <name type="common">Yeast</name>
    <name type="synonym">Saccharomyces elongisporus</name>
    <dbReference type="NCBI Taxonomy" id="379508"/>
    <lineage>
        <taxon>Eukaryota</taxon>
        <taxon>Fungi</taxon>
        <taxon>Dikarya</taxon>
        <taxon>Ascomycota</taxon>
        <taxon>Saccharomycotina</taxon>
        <taxon>Pichiomycetes</taxon>
        <taxon>Debaryomycetaceae</taxon>
        <taxon>Candida/Lodderomyces clade</taxon>
        <taxon>Lodderomyces</taxon>
    </lineage>
</organism>
<evidence type="ECO:0000313" key="2">
    <source>
        <dbReference type="EMBL" id="EDK45629.1"/>
    </source>
</evidence>
<dbReference type="eggNOG" id="ENOG502SBQ7">
    <property type="taxonomic scope" value="Eukaryota"/>
</dbReference>
<keyword evidence="3" id="KW-1185">Reference proteome</keyword>
<dbReference type="Proteomes" id="UP000001996">
    <property type="component" value="Unassembled WGS sequence"/>
</dbReference>
<dbReference type="PANTHER" id="PTHR28066">
    <property type="entry name" value="37S RIBOSOMAL PROTEIN MRP10, MITOCHONDRIAL"/>
    <property type="match status" value="1"/>
</dbReference>
<dbReference type="GO" id="GO:0005763">
    <property type="term" value="C:mitochondrial small ribosomal subunit"/>
    <property type="evidence" value="ECO:0007669"/>
    <property type="project" value="EnsemblFungi"/>
</dbReference>
<dbReference type="GO" id="GO:0003735">
    <property type="term" value="F:structural constituent of ribosome"/>
    <property type="evidence" value="ECO:0007669"/>
    <property type="project" value="EnsemblFungi"/>
</dbReference>
<comment type="subcellular location">
    <subcellularLocation>
        <location evidence="1">Mitochondrion</location>
    </subcellularLocation>
</comment>
<dbReference type="FunCoup" id="A5E2H1">
    <property type="interactions" value="100"/>
</dbReference>
<keyword evidence="1" id="KW-0687">Ribonucleoprotein</keyword>
<comment type="subunit">
    <text evidence="1">Component of the mitochondrial small ribosomal subunit.</text>
</comment>
<dbReference type="GO" id="GO:0032543">
    <property type="term" value="P:mitochondrial translation"/>
    <property type="evidence" value="ECO:0007669"/>
    <property type="project" value="EnsemblFungi"/>
</dbReference>
<proteinExistence type="inferred from homology"/>
<evidence type="ECO:0000256" key="1">
    <source>
        <dbReference type="PIRNR" id="PIRNR037706"/>
    </source>
</evidence>
<keyword evidence="1" id="KW-0689">Ribosomal protein</keyword>
<dbReference type="STRING" id="379508.A5E2H1"/>
<gene>
    <name evidence="2" type="ORF">LELG_03808</name>
</gene>
<protein>
    <recommendedName>
        <fullName evidence="1">Small ribosomal subunit protein mS37</fullName>
    </recommendedName>
</protein>
<comment type="function">
    <text evidence="1">Component of the mitochondrial ribosome (mitoribosome), a dedicated translation machinery responsible for the synthesis of mitochondrial genome-encoded proteins, including at least some of the essential transmembrane subunits of the mitochondrial respiratory chain. The mitoribosomes are attached to the mitochondrial inner membrane and translation products are cotranslationally integrated into the membrane.</text>
</comment>